<organism evidence="2">
    <name type="scientific">Timema bartmani</name>
    <dbReference type="NCBI Taxonomy" id="61472"/>
    <lineage>
        <taxon>Eukaryota</taxon>
        <taxon>Metazoa</taxon>
        <taxon>Ecdysozoa</taxon>
        <taxon>Arthropoda</taxon>
        <taxon>Hexapoda</taxon>
        <taxon>Insecta</taxon>
        <taxon>Pterygota</taxon>
        <taxon>Neoptera</taxon>
        <taxon>Polyneoptera</taxon>
        <taxon>Phasmatodea</taxon>
        <taxon>Timematodea</taxon>
        <taxon>Timematoidea</taxon>
        <taxon>Timematidae</taxon>
        <taxon>Timema</taxon>
    </lineage>
</organism>
<protein>
    <submittedName>
        <fullName evidence="2">Uncharacterized protein</fullName>
    </submittedName>
</protein>
<feature type="region of interest" description="Disordered" evidence="1">
    <location>
        <begin position="30"/>
        <end position="81"/>
    </location>
</feature>
<evidence type="ECO:0000313" key="2">
    <source>
        <dbReference type="EMBL" id="CAD7443897.1"/>
    </source>
</evidence>
<dbReference type="AlphaFoldDB" id="A0A7R9F144"/>
<sequence>MASSFKGPKNIRSKTGLFRASRTLEALLVSPPTENSQVPSCPLDKSAGDVGGEDVVGGRVEDGRVGTGGVEDGGVGVELEG</sequence>
<proteinExistence type="predicted"/>
<accession>A0A7R9F144</accession>
<evidence type="ECO:0000256" key="1">
    <source>
        <dbReference type="SAM" id="MobiDB-lite"/>
    </source>
</evidence>
<reference evidence="2" key="1">
    <citation type="submission" date="2020-11" db="EMBL/GenBank/DDBJ databases">
        <authorList>
            <person name="Tran Van P."/>
        </authorList>
    </citation>
    <scope>NUCLEOTIDE SEQUENCE</scope>
</reference>
<name>A0A7R9F144_9NEOP</name>
<gene>
    <name evidence="2" type="ORF">TBIB3V08_LOCUS6292</name>
</gene>
<dbReference type="EMBL" id="OD566393">
    <property type="protein sequence ID" value="CAD7443897.1"/>
    <property type="molecule type" value="Genomic_DNA"/>
</dbReference>
<feature type="compositionally biased region" description="Gly residues" evidence="1">
    <location>
        <begin position="65"/>
        <end position="81"/>
    </location>
</feature>